<keyword evidence="6" id="KW-1185">Reference proteome</keyword>
<sequence>MMLNRDNFLQRAELLRIQKRYKEAEQQISVVLQNNPEDVDALVILGHCKLDTKQTDEAITILKQTLQYEAHNDYVFYLIAFAYYQNNHNSFALQFLDKALAIFPYNAGYFALKAHILLEEKDYQIALEAANNGLAVDAENVGCLNARSTALFRLNRKEEAYETINEALELDPEDYRTHANYGWHYLEKGKYKTATHHFREALRLNPNYAYAKQGYKAALKSRMPFYRWMLQYSLWISRQQRGVRIGLPLGLWLLVNLLNNVKTNAFLTQLATVLLIFYVLFFVMTWLSSAFANLYLLFTKHGRYVLDNNERYSAIGVGITTAIAIALIIPGFMVNEGFFILAALVASFALPINELVFPIKLFKGNGRLVTAHIMLLLGLAALITVFFSSQVGTFFGIVYFIFLVGFTWSSSARILK</sequence>
<dbReference type="SUPFAM" id="SSF48452">
    <property type="entry name" value="TPR-like"/>
    <property type="match status" value="1"/>
</dbReference>
<dbReference type="SMART" id="SM00028">
    <property type="entry name" value="TPR"/>
    <property type="match status" value="6"/>
</dbReference>
<dbReference type="Pfam" id="PF14559">
    <property type="entry name" value="TPR_19"/>
    <property type="match status" value="1"/>
</dbReference>
<dbReference type="Pfam" id="PF13181">
    <property type="entry name" value="TPR_8"/>
    <property type="match status" value="1"/>
</dbReference>
<accession>A0ABV8PQF7</accession>
<proteinExistence type="predicted"/>
<dbReference type="Pfam" id="PF07719">
    <property type="entry name" value="TPR_2"/>
    <property type="match status" value="1"/>
</dbReference>
<feature type="transmembrane region" description="Helical" evidence="4">
    <location>
        <begin position="394"/>
        <end position="415"/>
    </location>
</feature>
<feature type="transmembrane region" description="Helical" evidence="4">
    <location>
        <begin position="270"/>
        <end position="298"/>
    </location>
</feature>
<dbReference type="PANTHER" id="PTHR44943">
    <property type="entry name" value="CELLULOSE SYNTHASE OPERON PROTEIN C"/>
    <property type="match status" value="1"/>
</dbReference>
<feature type="repeat" description="TPR" evidence="3">
    <location>
        <begin position="141"/>
        <end position="174"/>
    </location>
</feature>
<dbReference type="Proteomes" id="UP001595906">
    <property type="component" value="Unassembled WGS sequence"/>
</dbReference>
<dbReference type="Gene3D" id="1.25.40.10">
    <property type="entry name" value="Tetratricopeptide repeat domain"/>
    <property type="match status" value="1"/>
</dbReference>
<dbReference type="InterPro" id="IPR051685">
    <property type="entry name" value="Ycf3/AcsC/BcsC/TPR_MFPF"/>
</dbReference>
<feature type="repeat" description="TPR" evidence="3">
    <location>
        <begin position="175"/>
        <end position="208"/>
    </location>
</feature>
<dbReference type="InterPro" id="IPR019734">
    <property type="entry name" value="TPR_rpt"/>
</dbReference>
<dbReference type="InterPro" id="IPR011990">
    <property type="entry name" value="TPR-like_helical_dom_sf"/>
</dbReference>
<keyword evidence="4" id="KW-0472">Membrane</keyword>
<evidence type="ECO:0000313" key="5">
    <source>
        <dbReference type="EMBL" id="MFC4230312.1"/>
    </source>
</evidence>
<feature type="transmembrane region" description="Helical" evidence="4">
    <location>
        <begin position="338"/>
        <end position="357"/>
    </location>
</feature>
<keyword evidence="2 3" id="KW-0802">TPR repeat</keyword>
<evidence type="ECO:0000256" key="1">
    <source>
        <dbReference type="ARBA" id="ARBA00022737"/>
    </source>
</evidence>
<organism evidence="5 6">
    <name type="scientific">Parasediminibacterium paludis</name>
    <dbReference type="NCBI Taxonomy" id="908966"/>
    <lineage>
        <taxon>Bacteria</taxon>
        <taxon>Pseudomonadati</taxon>
        <taxon>Bacteroidota</taxon>
        <taxon>Chitinophagia</taxon>
        <taxon>Chitinophagales</taxon>
        <taxon>Chitinophagaceae</taxon>
        <taxon>Parasediminibacterium</taxon>
    </lineage>
</organism>
<feature type="transmembrane region" description="Helical" evidence="4">
    <location>
        <begin position="369"/>
        <end position="388"/>
    </location>
</feature>
<evidence type="ECO:0000313" key="6">
    <source>
        <dbReference type="Proteomes" id="UP001595906"/>
    </source>
</evidence>
<comment type="caution">
    <text evidence="5">The sequence shown here is derived from an EMBL/GenBank/DDBJ whole genome shotgun (WGS) entry which is preliminary data.</text>
</comment>
<gene>
    <name evidence="5" type="ORF">ACFOW1_00315</name>
</gene>
<dbReference type="PROSITE" id="PS50293">
    <property type="entry name" value="TPR_REGION"/>
    <property type="match status" value="1"/>
</dbReference>
<dbReference type="PANTHER" id="PTHR44943:SF8">
    <property type="entry name" value="TPR REPEAT-CONTAINING PROTEIN MJ0263"/>
    <property type="match status" value="1"/>
</dbReference>
<keyword evidence="4" id="KW-0812">Transmembrane</keyword>
<evidence type="ECO:0000256" key="4">
    <source>
        <dbReference type="SAM" id="Phobius"/>
    </source>
</evidence>
<reference evidence="6" key="1">
    <citation type="journal article" date="2019" name="Int. J. Syst. Evol. Microbiol.">
        <title>The Global Catalogue of Microorganisms (GCM) 10K type strain sequencing project: providing services to taxonomists for standard genome sequencing and annotation.</title>
        <authorList>
            <consortium name="The Broad Institute Genomics Platform"/>
            <consortium name="The Broad Institute Genome Sequencing Center for Infectious Disease"/>
            <person name="Wu L."/>
            <person name="Ma J."/>
        </authorList>
    </citation>
    <scope>NUCLEOTIDE SEQUENCE [LARGE SCALE GENOMIC DNA]</scope>
    <source>
        <strain evidence="6">CECT 8010</strain>
    </source>
</reference>
<keyword evidence="4" id="KW-1133">Transmembrane helix</keyword>
<dbReference type="EMBL" id="JBHSDC010000001">
    <property type="protein sequence ID" value="MFC4230312.1"/>
    <property type="molecule type" value="Genomic_DNA"/>
</dbReference>
<keyword evidence="1" id="KW-0677">Repeat</keyword>
<dbReference type="InterPro" id="IPR013105">
    <property type="entry name" value="TPR_2"/>
</dbReference>
<dbReference type="RefSeq" id="WP_379011398.1">
    <property type="nucleotide sequence ID" value="NZ_JBHSDC010000001.1"/>
</dbReference>
<evidence type="ECO:0000256" key="2">
    <source>
        <dbReference type="ARBA" id="ARBA00022803"/>
    </source>
</evidence>
<name>A0ABV8PQF7_9BACT</name>
<protein>
    <submittedName>
        <fullName evidence="5">Tetratricopeptide repeat protein</fullName>
    </submittedName>
</protein>
<dbReference type="PROSITE" id="PS50005">
    <property type="entry name" value="TPR"/>
    <property type="match status" value="2"/>
</dbReference>
<feature type="transmembrane region" description="Helical" evidence="4">
    <location>
        <begin position="310"/>
        <end position="332"/>
    </location>
</feature>
<evidence type="ECO:0000256" key="3">
    <source>
        <dbReference type="PROSITE-ProRule" id="PRU00339"/>
    </source>
</evidence>